<dbReference type="InterPro" id="IPR006597">
    <property type="entry name" value="Sel1-like"/>
</dbReference>
<dbReference type="EMBL" id="WOCE01000010">
    <property type="protein sequence ID" value="KAE9606196.1"/>
    <property type="molecule type" value="Genomic_DNA"/>
</dbReference>
<name>A0A6A4PY34_LUPAL</name>
<dbReference type="PANTHER" id="PTHR36792">
    <property type="entry name" value="EXPRESSED PROTEIN"/>
    <property type="match status" value="1"/>
</dbReference>
<dbReference type="SUPFAM" id="SSF81901">
    <property type="entry name" value="HCP-like"/>
    <property type="match status" value="1"/>
</dbReference>
<evidence type="ECO:0000313" key="2">
    <source>
        <dbReference type="Proteomes" id="UP000447434"/>
    </source>
</evidence>
<sequence length="148" mass="16489">MAQSLVCGVRVPELSRIVSSAKRVTRKQPRLPNRVAITAAPKSEPSKLKIESSECRVPLSEVVSDCTKRWFQDTLNEAKAGNHAMQLLLAHMYFTGYGVPIDHEKGNAWINKASRKKNSVCKASDIHIGYRTSDSDSYELENETNIEG</sequence>
<gene>
    <name evidence="1" type="ORF">Lalb_Chr10g0105361</name>
</gene>
<comment type="caution">
    <text evidence="1">The sequence shown here is derived from an EMBL/GenBank/DDBJ whole genome shotgun (WGS) entry which is preliminary data.</text>
</comment>
<dbReference type="OrthoDB" id="2384430at2759"/>
<dbReference type="PANTHER" id="PTHR36792:SF7">
    <property type="entry name" value="TETRATRICOPEPTIDE-LIKE HELICAL DOMAIN-CONTAINING PROTEIN-RELATED"/>
    <property type="match status" value="1"/>
</dbReference>
<dbReference type="SMART" id="SM00671">
    <property type="entry name" value="SEL1"/>
    <property type="match status" value="1"/>
</dbReference>
<evidence type="ECO:0000313" key="1">
    <source>
        <dbReference type="EMBL" id="KAE9606196.1"/>
    </source>
</evidence>
<accession>A0A6A4PY34</accession>
<dbReference type="AlphaFoldDB" id="A0A6A4PY34"/>
<organism evidence="1 2">
    <name type="scientific">Lupinus albus</name>
    <name type="common">White lupine</name>
    <name type="synonym">Lupinus termis</name>
    <dbReference type="NCBI Taxonomy" id="3870"/>
    <lineage>
        <taxon>Eukaryota</taxon>
        <taxon>Viridiplantae</taxon>
        <taxon>Streptophyta</taxon>
        <taxon>Embryophyta</taxon>
        <taxon>Tracheophyta</taxon>
        <taxon>Spermatophyta</taxon>
        <taxon>Magnoliopsida</taxon>
        <taxon>eudicotyledons</taxon>
        <taxon>Gunneridae</taxon>
        <taxon>Pentapetalae</taxon>
        <taxon>rosids</taxon>
        <taxon>fabids</taxon>
        <taxon>Fabales</taxon>
        <taxon>Fabaceae</taxon>
        <taxon>Papilionoideae</taxon>
        <taxon>50 kb inversion clade</taxon>
        <taxon>genistoids sensu lato</taxon>
        <taxon>core genistoids</taxon>
        <taxon>Genisteae</taxon>
        <taxon>Lupinus</taxon>
    </lineage>
</organism>
<reference evidence="2" key="1">
    <citation type="journal article" date="2020" name="Nat. Commun.">
        <title>Genome sequence of the cluster root forming white lupin.</title>
        <authorList>
            <person name="Hufnagel B."/>
            <person name="Marques A."/>
            <person name="Soriano A."/>
            <person name="Marques L."/>
            <person name="Divol F."/>
            <person name="Doumas P."/>
            <person name="Sallet E."/>
            <person name="Mancinotti D."/>
            <person name="Carrere S."/>
            <person name="Marande W."/>
            <person name="Arribat S."/>
            <person name="Keller J."/>
            <person name="Huneau C."/>
            <person name="Blein T."/>
            <person name="Aime D."/>
            <person name="Laguerre M."/>
            <person name="Taylor J."/>
            <person name="Schubert V."/>
            <person name="Nelson M."/>
            <person name="Geu-Flores F."/>
            <person name="Crespi M."/>
            <person name="Gallardo-Guerrero K."/>
            <person name="Delaux P.-M."/>
            <person name="Salse J."/>
            <person name="Berges H."/>
            <person name="Guyot R."/>
            <person name="Gouzy J."/>
            <person name="Peret B."/>
        </authorList>
    </citation>
    <scope>NUCLEOTIDE SEQUENCE [LARGE SCALE GENOMIC DNA]</scope>
    <source>
        <strain evidence="2">cv. Amiga</strain>
    </source>
</reference>
<dbReference type="InterPro" id="IPR011990">
    <property type="entry name" value="TPR-like_helical_dom_sf"/>
</dbReference>
<dbReference type="Proteomes" id="UP000447434">
    <property type="component" value="Chromosome 10"/>
</dbReference>
<dbReference type="Gene3D" id="1.25.40.10">
    <property type="entry name" value="Tetratricopeptide repeat domain"/>
    <property type="match status" value="1"/>
</dbReference>
<proteinExistence type="predicted"/>
<keyword evidence="2" id="KW-1185">Reference proteome</keyword>
<protein>
    <submittedName>
        <fullName evidence="1">Uncharacterized protein</fullName>
    </submittedName>
</protein>